<organism evidence="1 2">
    <name type="scientific">Metabacillus flavus</name>
    <dbReference type="NCBI Taxonomy" id="2823519"/>
    <lineage>
        <taxon>Bacteria</taxon>
        <taxon>Bacillati</taxon>
        <taxon>Bacillota</taxon>
        <taxon>Bacilli</taxon>
        <taxon>Bacillales</taxon>
        <taxon>Bacillaceae</taxon>
        <taxon>Metabacillus</taxon>
    </lineage>
</organism>
<reference evidence="1 2" key="1">
    <citation type="submission" date="2021-04" db="EMBL/GenBank/DDBJ databases">
        <title>Metabacillus sp. strain KIGAM252 whole genome sequence.</title>
        <authorList>
            <person name="Seo M.-J."/>
            <person name="Cho E.-S."/>
            <person name="Hwang C.Y."/>
            <person name="Yoon D.J."/>
        </authorList>
    </citation>
    <scope>NUCLEOTIDE SEQUENCE [LARGE SCALE GENOMIC DNA]</scope>
    <source>
        <strain evidence="1 2">KIGAM252</strain>
    </source>
</reference>
<sequence length="218" mass="24482">MKRNFSLIAALAFVILGGCGLNEPLNTKQVQGENNKPQPAALKDDYTKGYLTSAKEVETGYFEFKSKTNGYTMLFPKDAVISDNFGNEKHDNEYESILYGAEVDGAGIDTQITYENNSNTKKINPNLSLLSSSIDYKGTFKEAKEDGKVKYFAKETIHIEKAVTYSYLSFIKADKSNQAVRIVYTVTCQKDNKTCMSKENTFEQDAIRIMKSVSFNQE</sequence>
<dbReference type="Proteomes" id="UP000682403">
    <property type="component" value="Unassembled WGS sequence"/>
</dbReference>
<evidence type="ECO:0008006" key="3">
    <source>
        <dbReference type="Google" id="ProtNLM"/>
    </source>
</evidence>
<accession>A0ABS5LIT2</accession>
<dbReference type="PROSITE" id="PS51257">
    <property type="entry name" value="PROKAR_LIPOPROTEIN"/>
    <property type="match status" value="1"/>
</dbReference>
<protein>
    <recommendedName>
        <fullName evidence="3">Lipoprotein YvcA</fullName>
    </recommendedName>
</protein>
<evidence type="ECO:0000313" key="1">
    <source>
        <dbReference type="EMBL" id="MBS2970655.1"/>
    </source>
</evidence>
<evidence type="ECO:0000313" key="2">
    <source>
        <dbReference type="Proteomes" id="UP000682403"/>
    </source>
</evidence>
<dbReference type="RefSeq" id="WP_211561215.1">
    <property type="nucleotide sequence ID" value="NZ_JAGVRK010000001.1"/>
</dbReference>
<proteinExistence type="predicted"/>
<dbReference type="EMBL" id="JAGVRK010000001">
    <property type="protein sequence ID" value="MBS2970655.1"/>
    <property type="molecule type" value="Genomic_DNA"/>
</dbReference>
<keyword evidence="2" id="KW-1185">Reference proteome</keyword>
<gene>
    <name evidence="1" type="ORF">J9317_18075</name>
</gene>
<comment type="caution">
    <text evidence="1">The sequence shown here is derived from an EMBL/GenBank/DDBJ whole genome shotgun (WGS) entry which is preliminary data.</text>
</comment>
<name>A0ABS5LIT2_9BACI</name>